<accession>A0ACC0L7V9</accession>
<name>A0ACC0L7V9_RHOML</name>
<proteinExistence type="predicted"/>
<dbReference type="Proteomes" id="UP001062846">
    <property type="component" value="Chromosome 13"/>
</dbReference>
<protein>
    <submittedName>
        <fullName evidence="1">Uncharacterized protein</fullName>
    </submittedName>
</protein>
<keyword evidence="2" id="KW-1185">Reference proteome</keyword>
<evidence type="ECO:0000313" key="2">
    <source>
        <dbReference type="Proteomes" id="UP001062846"/>
    </source>
</evidence>
<reference evidence="1" key="1">
    <citation type="submission" date="2022-02" db="EMBL/GenBank/DDBJ databases">
        <title>Plant Genome Project.</title>
        <authorList>
            <person name="Zhang R.-G."/>
        </authorList>
    </citation>
    <scope>NUCLEOTIDE SEQUENCE</scope>
    <source>
        <strain evidence="1">AT1</strain>
    </source>
</reference>
<sequence length="124" mass="13541">MTLMVGMRHLLKGCVRGRVFQTRPAPESASPVAPHVQPRRSARTHPQDTTSLPVPAGTRGRGTQSVPRPAAEVRQFEVVPRATSQRRPVLEETEEKTEESSESRVLGTSDSSTASGSPSKDERR</sequence>
<gene>
    <name evidence="1" type="ORF">RHMOL_Rhmol13G0177900</name>
</gene>
<organism evidence="1 2">
    <name type="scientific">Rhododendron molle</name>
    <name type="common">Chinese azalea</name>
    <name type="synonym">Azalea mollis</name>
    <dbReference type="NCBI Taxonomy" id="49168"/>
    <lineage>
        <taxon>Eukaryota</taxon>
        <taxon>Viridiplantae</taxon>
        <taxon>Streptophyta</taxon>
        <taxon>Embryophyta</taxon>
        <taxon>Tracheophyta</taxon>
        <taxon>Spermatophyta</taxon>
        <taxon>Magnoliopsida</taxon>
        <taxon>eudicotyledons</taxon>
        <taxon>Gunneridae</taxon>
        <taxon>Pentapetalae</taxon>
        <taxon>asterids</taxon>
        <taxon>Ericales</taxon>
        <taxon>Ericaceae</taxon>
        <taxon>Ericoideae</taxon>
        <taxon>Rhodoreae</taxon>
        <taxon>Rhododendron</taxon>
    </lineage>
</organism>
<dbReference type="EMBL" id="CM046400">
    <property type="protein sequence ID" value="KAI8524801.1"/>
    <property type="molecule type" value="Genomic_DNA"/>
</dbReference>
<comment type="caution">
    <text evidence="1">The sequence shown here is derived from an EMBL/GenBank/DDBJ whole genome shotgun (WGS) entry which is preliminary data.</text>
</comment>
<evidence type="ECO:0000313" key="1">
    <source>
        <dbReference type="EMBL" id="KAI8524801.1"/>
    </source>
</evidence>